<dbReference type="EMBL" id="CP012109">
    <property type="protein sequence ID" value="AKQ65437.1"/>
    <property type="molecule type" value="Genomic_DNA"/>
</dbReference>
<accession>A0A0H4XBV8</accession>
<dbReference type="KEGG" id="mym:A176_002349"/>
<evidence type="ECO:0000313" key="1">
    <source>
        <dbReference type="EMBL" id="AKQ65437.1"/>
    </source>
</evidence>
<name>A0A0H4XBV8_9BACT</name>
<evidence type="ECO:0000313" key="2">
    <source>
        <dbReference type="Proteomes" id="UP000009026"/>
    </source>
</evidence>
<proteinExistence type="predicted"/>
<sequence>MGTHGRLLEGGRKAGMRHKYLSHAHPHILSGTEANGAASKMTFHHASFPACPDASSLAPRRSAPSGCRCVTARMLQSCVPMC</sequence>
<organism evidence="1 2">
    <name type="scientific">Pseudomyxococcus hansupus</name>
    <dbReference type="NCBI Taxonomy" id="1297742"/>
    <lineage>
        <taxon>Bacteria</taxon>
        <taxon>Pseudomonadati</taxon>
        <taxon>Myxococcota</taxon>
        <taxon>Myxococcia</taxon>
        <taxon>Myxococcales</taxon>
        <taxon>Cystobacterineae</taxon>
        <taxon>Myxococcaceae</taxon>
        <taxon>Pseudomyxococcus</taxon>
    </lineage>
</organism>
<keyword evidence="2" id="KW-1185">Reference proteome</keyword>
<dbReference type="AlphaFoldDB" id="A0A0H4XBV8"/>
<dbReference type="Proteomes" id="UP000009026">
    <property type="component" value="Chromosome"/>
</dbReference>
<protein>
    <submittedName>
        <fullName evidence="1">Uncharacterized protein</fullName>
    </submittedName>
</protein>
<reference evidence="1 2" key="1">
    <citation type="journal article" date="2016" name="PLoS ONE">
        <title>Complete Genome Sequence and Comparative Genomics of a Novel Myxobacterium Myxococcus hansupus.</title>
        <authorList>
            <person name="Sharma G."/>
            <person name="Narwani T."/>
            <person name="Subramanian S."/>
        </authorList>
    </citation>
    <scope>NUCLEOTIDE SEQUENCE [LARGE SCALE GENOMIC DNA]</scope>
    <source>
        <strain evidence="2">mixupus</strain>
    </source>
</reference>
<gene>
    <name evidence="1" type="ORF">A176_002349</name>
</gene>